<dbReference type="PANTHER" id="PTHR31672:SF13">
    <property type="entry name" value="F-BOX PROTEIN CPR30-LIKE"/>
    <property type="match status" value="1"/>
</dbReference>
<dbReference type="NCBIfam" id="TIGR01640">
    <property type="entry name" value="F_box_assoc_1"/>
    <property type="match status" value="1"/>
</dbReference>
<sequence length="689" mass="79808">MEVAGEVIKEDGGGWTWRSPDVVYGSRRSYRMWYVVVGASPEKSSEKMTGRRKSLRSGIDPSMEDLPAELTIDILSRLPVKTVIHCKCVCKKWRNLVLDSSFVNLHLSRSPTGLLFQQRVSGPGILKWVEIEEKVDDHRLHPMSLDLNMVPVFRNCEISGMGSVDGLICLRQYSRRHDNTFICNPVTREIMTISNPPYYRKDFEIKAYGFGVASSTGEYKVVRTFKWETWDDDKFQWVNELGAEVYTLGTGQWRRLGRVPYKLYGYDFGVVLNDHCHWIVSRSEDAPEKICAFDLNKETFQFFPAPSETTDSSQSLAVLKGCLCKSDGNRFPFTIWVMKEYGIKKSWHKEVVITEEALNSIRAFRYYKYPIYLIGFLKDTMFFMGGDLFAFYPTSDTIEKIESFEGSRNGLAYRSSFLKLQNFESETVHIRRDCTCISNPITIWFSNHLGCGKLDKAYGDVMESRYSHLQRVSILVMDSWLIFSSWRNPDVLVYHTSGRGLKDGTIFLRTGDLWEFYPTSHTIEEIDTCEGLESPLAYRPSFLKLQDFESEKKLSSDPVGYKIMDTWEFSNLLHRMAYRLSFIKLRNFESERSYLLKEYGINNSWHKEVVIILEISNDMILAFRPLHLIAGLKDGSILMVFEGKLCVFDPRSETIEDTKIFNPNLRGLAYRPSFLKLKNFESERHLKDT</sequence>
<dbReference type="Proteomes" id="UP001172457">
    <property type="component" value="Chromosome 4"/>
</dbReference>
<protein>
    <recommendedName>
        <fullName evidence="1">F-box domain-containing protein</fullName>
    </recommendedName>
</protein>
<dbReference type="Gene3D" id="1.20.1280.50">
    <property type="match status" value="1"/>
</dbReference>
<evidence type="ECO:0000313" key="2">
    <source>
        <dbReference type="EMBL" id="KAJ9551825.1"/>
    </source>
</evidence>
<accession>A0AA38WGX5</accession>
<dbReference type="InterPro" id="IPR017451">
    <property type="entry name" value="F-box-assoc_interact_dom"/>
</dbReference>
<dbReference type="InterPro" id="IPR036047">
    <property type="entry name" value="F-box-like_dom_sf"/>
</dbReference>
<dbReference type="CDD" id="cd22157">
    <property type="entry name" value="F-box_AtFBW1-like"/>
    <property type="match status" value="1"/>
</dbReference>
<organism evidence="2 3">
    <name type="scientific">Centaurea solstitialis</name>
    <name type="common">yellow star-thistle</name>
    <dbReference type="NCBI Taxonomy" id="347529"/>
    <lineage>
        <taxon>Eukaryota</taxon>
        <taxon>Viridiplantae</taxon>
        <taxon>Streptophyta</taxon>
        <taxon>Embryophyta</taxon>
        <taxon>Tracheophyta</taxon>
        <taxon>Spermatophyta</taxon>
        <taxon>Magnoliopsida</taxon>
        <taxon>eudicotyledons</taxon>
        <taxon>Gunneridae</taxon>
        <taxon>Pentapetalae</taxon>
        <taxon>asterids</taxon>
        <taxon>campanulids</taxon>
        <taxon>Asterales</taxon>
        <taxon>Asteraceae</taxon>
        <taxon>Carduoideae</taxon>
        <taxon>Cardueae</taxon>
        <taxon>Centaureinae</taxon>
        <taxon>Centaurea</taxon>
    </lineage>
</organism>
<dbReference type="PROSITE" id="PS50181">
    <property type="entry name" value="FBOX"/>
    <property type="match status" value="1"/>
</dbReference>
<dbReference type="Pfam" id="PF00646">
    <property type="entry name" value="F-box"/>
    <property type="match status" value="1"/>
</dbReference>
<dbReference type="Pfam" id="PF07734">
    <property type="entry name" value="FBA_1"/>
    <property type="match status" value="1"/>
</dbReference>
<comment type="caution">
    <text evidence="2">The sequence shown here is derived from an EMBL/GenBank/DDBJ whole genome shotgun (WGS) entry which is preliminary data.</text>
</comment>
<dbReference type="EMBL" id="JARYMX010000004">
    <property type="protein sequence ID" value="KAJ9551825.1"/>
    <property type="molecule type" value="Genomic_DNA"/>
</dbReference>
<evidence type="ECO:0000259" key="1">
    <source>
        <dbReference type="PROSITE" id="PS50181"/>
    </source>
</evidence>
<dbReference type="AlphaFoldDB" id="A0AA38WGX5"/>
<evidence type="ECO:0000313" key="3">
    <source>
        <dbReference type="Proteomes" id="UP001172457"/>
    </source>
</evidence>
<dbReference type="SUPFAM" id="SSF81383">
    <property type="entry name" value="F-box domain"/>
    <property type="match status" value="1"/>
</dbReference>
<keyword evidence="3" id="KW-1185">Reference proteome</keyword>
<dbReference type="InterPro" id="IPR006527">
    <property type="entry name" value="F-box-assoc_dom_typ1"/>
</dbReference>
<feature type="domain" description="F-box" evidence="1">
    <location>
        <begin position="60"/>
        <end position="105"/>
    </location>
</feature>
<dbReference type="SMART" id="SM00256">
    <property type="entry name" value="FBOX"/>
    <property type="match status" value="1"/>
</dbReference>
<name>A0AA38WGX5_9ASTR</name>
<proteinExistence type="predicted"/>
<dbReference type="PANTHER" id="PTHR31672">
    <property type="entry name" value="BNACNNG10540D PROTEIN"/>
    <property type="match status" value="1"/>
</dbReference>
<gene>
    <name evidence="2" type="ORF">OSB04_015870</name>
</gene>
<dbReference type="InterPro" id="IPR050796">
    <property type="entry name" value="SCF_F-box_component"/>
</dbReference>
<reference evidence="2" key="1">
    <citation type="submission" date="2023-03" db="EMBL/GenBank/DDBJ databases">
        <title>Chromosome-scale reference genome and RAD-based genetic map of yellow starthistle (Centaurea solstitialis) reveal putative structural variation and QTLs associated with invader traits.</title>
        <authorList>
            <person name="Reatini B."/>
            <person name="Cang F.A."/>
            <person name="Jiang Q."/>
            <person name="Mckibben M.T.W."/>
            <person name="Barker M.S."/>
            <person name="Rieseberg L.H."/>
            <person name="Dlugosch K.M."/>
        </authorList>
    </citation>
    <scope>NUCLEOTIDE SEQUENCE</scope>
    <source>
        <strain evidence="2">CAN-66</strain>
        <tissue evidence="2">Leaf</tissue>
    </source>
</reference>
<dbReference type="InterPro" id="IPR001810">
    <property type="entry name" value="F-box_dom"/>
</dbReference>